<feature type="region of interest" description="Disordered" evidence="5">
    <location>
        <begin position="86"/>
        <end position="125"/>
    </location>
</feature>
<dbReference type="Pfam" id="PF01258">
    <property type="entry name" value="zf-dskA_traR"/>
    <property type="match status" value="1"/>
</dbReference>
<dbReference type="Proteomes" id="UP001596990">
    <property type="component" value="Unassembled WGS sequence"/>
</dbReference>
<dbReference type="PANTHER" id="PTHR33823:SF4">
    <property type="entry name" value="GENERAL STRESS PROTEIN 16O"/>
    <property type="match status" value="1"/>
</dbReference>
<evidence type="ECO:0000259" key="6">
    <source>
        <dbReference type="Pfam" id="PF01258"/>
    </source>
</evidence>
<gene>
    <name evidence="7" type="ORF">ACFQ2J_15245</name>
</gene>
<sequence length="125" mass="14677">MLSDKQLQQFKEKLVTMKKETEAELEDYHNDEAKETYQNDETGELSSVQDHPANSGTDQFERAKEQTFYEQARERMMDIEDALKKIEEGTYGKSEKSGKEIPLERLEAMPTARYTVEEQEEMEKE</sequence>
<dbReference type="EMBL" id="JBHTKL010000005">
    <property type="protein sequence ID" value="MFD1020543.1"/>
    <property type="molecule type" value="Genomic_DNA"/>
</dbReference>
<feature type="compositionally biased region" description="Polar residues" evidence="5">
    <location>
        <begin position="44"/>
        <end position="58"/>
    </location>
</feature>
<proteinExistence type="predicted"/>
<feature type="region of interest" description="Disordered" evidence="5">
    <location>
        <begin position="22"/>
        <end position="63"/>
    </location>
</feature>
<keyword evidence="3" id="KW-0862">Zinc</keyword>
<evidence type="ECO:0000256" key="2">
    <source>
        <dbReference type="ARBA" id="ARBA00022771"/>
    </source>
</evidence>
<name>A0ABW3L709_9BACI</name>
<dbReference type="SUPFAM" id="SSF109635">
    <property type="entry name" value="DnaK suppressor protein DksA, alpha-hairpin domain"/>
    <property type="match status" value="1"/>
</dbReference>
<dbReference type="Gene3D" id="1.20.120.910">
    <property type="entry name" value="DksA, coiled-coil domain"/>
    <property type="match status" value="1"/>
</dbReference>
<keyword evidence="8" id="KW-1185">Reference proteome</keyword>
<feature type="domain" description="Zinc finger DksA/TraR C4-type" evidence="6">
    <location>
        <begin position="91"/>
        <end position="124"/>
    </location>
</feature>
<keyword evidence="1" id="KW-0479">Metal-binding</keyword>
<protein>
    <submittedName>
        <fullName evidence="7">TraR/DksA C4-type zinc finger protein</fullName>
    </submittedName>
</protein>
<dbReference type="PANTHER" id="PTHR33823">
    <property type="entry name" value="RNA POLYMERASE-BINDING TRANSCRIPTION FACTOR DKSA-RELATED"/>
    <property type="match status" value="1"/>
</dbReference>
<evidence type="ECO:0000313" key="8">
    <source>
        <dbReference type="Proteomes" id="UP001596990"/>
    </source>
</evidence>
<evidence type="ECO:0000256" key="5">
    <source>
        <dbReference type="SAM" id="MobiDB-lite"/>
    </source>
</evidence>
<dbReference type="InterPro" id="IPR037187">
    <property type="entry name" value="DnaK_N"/>
</dbReference>
<reference evidence="8" key="1">
    <citation type="journal article" date="2019" name="Int. J. Syst. Evol. Microbiol.">
        <title>The Global Catalogue of Microorganisms (GCM) 10K type strain sequencing project: providing services to taxonomists for standard genome sequencing and annotation.</title>
        <authorList>
            <consortium name="The Broad Institute Genomics Platform"/>
            <consortium name="The Broad Institute Genome Sequencing Center for Infectious Disease"/>
            <person name="Wu L."/>
            <person name="Ma J."/>
        </authorList>
    </citation>
    <scope>NUCLEOTIDE SEQUENCE [LARGE SCALE GENOMIC DNA]</scope>
    <source>
        <strain evidence="8">CCUG 56607</strain>
    </source>
</reference>
<accession>A0ABW3L709</accession>
<feature type="compositionally biased region" description="Basic and acidic residues" evidence="5">
    <location>
        <begin position="86"/>
        <end position="107"/>
    </location>
</feature>
<evidence type="ECO:0000256" key="3">
    <source>
        <dbReference type="ARBA" id="ARBA00022833"/>
    </source>
</evidence>
<comment type="caution">
    <text evidence="7">The sequence shown here is derived from an EMBL/GenBank/DDBJ whole genome shotgun (WGS) entry which is preliminary data.</text>
</comment>
<evidence type="ECO:0000256" key="4">
    <source>
        <dbReference type="PROSITE-ProRule" id="PRU00510"/>
    </source>
</evidence>
<evidence type="ECO:0000313" key="7">
    <source>
        <dbReference type="EMBL" id="MFD1020543.1"/>
    </source>
</evidence>
<feature type="zinc finger region" description="dksA C4-type" evidence="4">
    <location>
        <begin position="94"/>
        <end position="118"/>
    </location>
</feature>
<keyword evidence="2" id="KW-0863">Zinc-finger</keyword>
<feature type="compositionally biased region" description="Basic and acidic residues" evidence="5">
    <location>
        <begin position="22"/>
        <end position="37"/>
    </location>
</feature>
<organism evidence="7 8">
    <name type="scientific">Thalassobacillus hwangdonensis</name>
    <dbReference type="NCBI Taxonomy" id="546108"/>
    <lineage>
        <taxon>Bacteria</taxon>
        <taxon>Bacillati</taxon>
        <taxon>Bacillota</taxon>
        <taxon>Bacilli</taxon>
        <taxon>Bacillales</taxon>
        <taxon>Bacillaceae</taxon>
        <taxon>Thalassobacillus</taxon>
    </lineage>
</organism>
<dbReference type="RefSeq" id="WP_386062342.1">
    <property type="nucleotide sequence ID" value="NZ_JBHTKL010000005.1"/>
</dbReference>
<evidence type="ECO:0000256" key="1">
    <source>
        <dbReference type="ARBA" id="ARBA00022723"/>
    </source>
</evidence>
<dbReference type="InterPro" id="IPR000962">
    <property type="entry name" value="Znf_DskA_TraR"/>
</dbReference>
<dbReference type="PROSITE" id="PS51128">
    <property type="entry name" value="ZF_DKSA_2"/>
    <property type="match status" value="1"/>
</dbReference>